<protein>
    <submittedName>
        <fullName evidence="2">Uncharacterized protein</fullName>
    </submittedName>
</protein>
<proteinExistence type="predicted"/>
<reference evidence="2" key="1">
    <citation type="submission" date="2022-03" db="EMBL/GenBank/DDBJ databases">
        <title>A functionally conserved STORR gene fusion in Papaver species that diverged 16.8 million years ago.</title>
        <authorList>
            <person name="Catania T."/>
        </authorList>
    </citation>
    <scope>NUCLEOTIDE SEQUENCE</scope>
    <source>
        <strain evidence="2">S-191538</strain>
    </source>
</reference>
<evidence type="ECO:0000313" key="3">
    <source>
        <dbReference type="Proteomes" id="UP001177140"/>
    </source>
</evidence>
<name>A0AA41V1V7_PAPNU</name>
<dbReference type="Proteomes" id="UP001177140">
    <property type="component" value="Unassembled WGS sequence"/>
</dbReference>
<keyword evidence="3" id="KW-1185">Reference proteome</keyword>
<feature type="region of interest" description="Disordered" evidence="1">
    <location>
        <begin position="165"/>
        <end position="199"/>
    </location>
</feature>
<evidence type="ECO:0000256" key="1">
    <source>
        <dbReference type="SAM" id="MobiDB-lite"/>
    </source>
</evidence>
<comment type="caution">
    <text evidence="2">The sequence shown here is derived from an EMBL/GenBank/DDBJ whole genome shotgun (WGS) entry which is preliminary data.</text>
</comment>
<sequence>MLLDTEMSADSNMGYNHDAILASVLNRHSITFQSGAVNSSSSSAELIPMMATNHSYGVTGMSNVGNSGTNLMNHGSNNNSRIMNSGGLNTSGGGGGLIYDSATGLKHDLELAVDWSIQEQSRLEEGLVRFADEPSIMRYIKIAAILPEKTVRDVALRCRWMTRKENGKRRKQEEQYMGKKVKDRKENLGESSSHLNLPPPPALNMNAYSLMAHHMNQNDHISCEVLGGTTRHLLGENIQILSQISANLETFKIHDNVNLFCHSRNNLTAILNNLRDMPGIMSHMPPLPVSVNEDLINSILPNTSLYGSGNGIYMKQEPRC</sequence>
<dbReference type="InterPro" id="IPR022228">
    <property type="entry name" value="DUF3755"/>
</dbReference>
<organism evidence="2 3">
    <name type="scientific">Papaver nudicaule</name>
    <name type="common">Iceland poppy</name>
    <dbReference type="NCBI Taxonomy" id="74823"/>
    <lineage>
        <taxon>Eukaryota</taxon>
        <taxon>Viridiplantae</taxon>
        <taxon>Streptophyta</taxon>
        <taxon>Embryophyta</taxon>
        <taxon>Tracheophyta</taxon>
        <taxon>Spermatophyta</taxon>
        <taxon>Magnoliopsida</taxon>
        <taxon>Ranunculales</taxon>
        <taxon>Papaveraceae</taxon>
        <taxon>Papaveroideae</taxon>
        <taxon>Papaver</taxon>
    </lineage>
</organism>
<dbReference type="EMBL" id="JAJJMA010071630">
    <property type="protein sequence ID" value="MCL7027741.1"/>
    <property type="molecule type" value="Genomic_DNA"/>
</dbReference>
<dbReference type="PANTHER" id="PTHR14000">
    <property type="entry name" value="FINGER CCCH DOMAIN PROTEIN, PUTATIVE (DUF3755)-RELATED"/>
    <property type="match status" value="1"/>
</dbReference>
<dbReference type="Gene3D" id="1.10.10.60">
    <property type="entry name" value="Homeodomain-like"/>
    <property type="match status" value="1"/>
</dbReference>
<gene>
    <name evidence="2" type="ORF">MKW94_025484</name>
</gene>
<dbReference type="PANTHER" id="PTHR14000:SF6">
    <property type="entry name" value="OS02G0631200 PROTEIN"/>
    <property type="match status" value="1"/>
</dbReference>
<dbReference type="Pfam" id="PF12579">
    <property type="entry name" value="DUF3755"/>
    <property type="match status" value="1"/>
</dbReference>
<evidence type="ECO:0000313" key="2">
    <source>
        <dbReference type="EMBL" id="MCL7027741.1"/>
    </source>
</evidence>
<accession>A0AA41V1V7</accession>
<dbReference type="AlphaFoldDB" id="A0AA41V1V7"/>